<keyword evidence="5" id="KW-1185">Reference proteome</keyword>
<dbReference type="PANTHER" id="PTHR11051">
    <property type="entry name" value="GLYCOSYL HYDROLASE-RELATED"/>
    <property type="match status" value="1"/>
</dbReference>
<dbReference type="PANTHER" id="PTHR11051:SF8">
    <property type="entry name" value="PROTEIN-GLUCOSYLGALACTOSYLHYDROXYLYSINE GLUCOSIDASE"/>
    <property type="match status" value="1"/>
</dbReference>
<dbReference type="InterPro" id="IPR012341">
    <property type="entry name" value="6hp_glycosidase-like_sf"/>
</dbReference>
<proteinExistence type="inferred from homology"/>
<feature type="domain" description="Glycoside hydrolase family 65 central catalytic" evidence="3">
    <location>
        <begin position="300"/>
        <end position="488"/>
    </location>
</feature>
<dbReference type="InterPro" id="IPR008928">
    <property type="entry name" value="6-hairpin_glycosidase_sf"/>
</dbReference>
<evidence type="ECO:0000313" key="5">
    <source>
        <dbReference type="Proteomes" id="UP000069940"/>
    </source>
</evidence>
<reference evidence="4" key="2">
    <citation type="submission" date="2025-05" db="UniProtKB">
        <authorList>
            <consortium name="EnsemblMetazoa"/>
        </authorList>
    </citation>
    <scope>IDENTIFICATION</scope>
    <source>
        <strain evidence="4">Foshan</strain>
    </source>
</reference>
<comment type="similarity">
    <text evidence="1">Belongs to the glycosyl hydrolase 65 family.</text>
</comment>
<evidence type="ECO:0000259" key="3">
    <source>
        <dbReference type="Pfam" id="PF03632"/>
    </source>
</evidence>
<dbReference type="EnsemblMetazoa" id="AALFPA23_019934.R29357">
    <property type="protein sequence ID" value="AALFPA23_019934.P29357"/>
    <property type="gene ID" value="AALFPA23_019934"/>
</dbReference>
<keyword evidence="2" id="KW-0732">Signal</keyword>
<evidence type="ECO:0000256" key="1">
    <source>
        <dbReference type="ARBA" id="ARBA00006768"/>
    </source>
</evidence>
<dbReference type="RefSeq" id="XP_062706465.1">
    <property type="nucleotide sequence ID" value="XM_062850481.1"/>
</dbReference>
<feature type="chain" id="PRO_5046060131" description="Glycoside hydrolase family 65 central catalytic domain-containing protein" evidence="2">
    <location>
        <begin position="22"/>
        <end position="764"/>
    </location>
</feature>
<dbReference type="Proteomes" id="UP000069940">
    <property type="component" value="Unassembled WGS sequence"/>
</dbReference>
<dbReference type="Pfam" id="PF03632">
    <property type="entry name" value="Glyco_hydro_65m"/>
    <property type="match status" value="1"/>
</dbReference>
<protein>
    <recommendedName>
        <fullName evidence="3">Glycoside hydrolase family 65 central catalytic domain-containing protein</fullName>
    </recommendedName>
</protein>
<feature type="signal peptide" evidence="2">
    <location>
        <begin position="1"/>
        <end position="21"/>
    </location>
</feature>
<organism evidence="4 5">
    <name type="scientific">Aedes albopictus</name>
    <name type="common">Asian tiger mosquito</name>
    <name type="synonym">Stegomyia albopicta</name>
    <dbReference type="NCBI Taxonomy" id="7160"/>
    <lineage>
        <taxon>Eukaryota</taxon>
        <taxon>Metazoa</taxon>
        <taxon>Ecdysozoa</taxon>
        <taxon>Arthropoda</taxon>
        <taxon>Hexapoda</taxon>
        <taxon>Insecta</taxon>
        <taxon>Pterygota</taxon>
        <taxon>Neoptera</taxon>
        <taxon>Endopterygota</taxon>
        <taxon>Diptera</taxon>
        <taxon>Nematocera</taxon>
        <taxon>Culicoidea</taxon>
        <taxon>Culicidae</taxon>
        <taxon>Culicinae</taxon>
        <taxon>Aedini</taxon>
        <taxon>Aedes</taxon>
        <taxon>Stegomyia</taxon>
    </lineage>
</organism>
<evidence type="ECO:0000313" key="4">
    <source>
        <dbReference type="EnsemblMetazoa" id="AALFPA23_019934.P29357"/>
    </source>
</evidence>
<reference evidence="5" key="1">
    <citation type="journal article" date="2015" name="Proc. Natl. Acad. Sci. U.S.A.">
        <title>Genome sequence of the Asian Tiger mosquito, Aedes albopictus, reveals insights into its biology, genetics, and evolution.</title>
        <authorList>
            <person name="Chen X.G."/>
            <person name="Jiang X."/>
            <person name="Gu J."/>
            <person name="Xu M."/>
            <person name="Wu Y."/>
            <person name="Deng Y."/>
            <person name="Zhang C."/>
            <person name="Bonizzoni M."/>
            <person name="Dermauw W."/>
            <person name="Vontas J."/>
            <person name="Armbruster P."/>
            <person name="Huang X."/>
            <person name="Yang Y."/>
            <person name="Zhang H."/>
            <person name="He W."/>
            <person name="Peng H."/>
            <person name="Liu Y."/>
            <person name="Wu K."/>
            <person name="Chen J."/>
            <person name="Lirakis M."/>
            <person name="Topalis P."/>
            <person name="Van Leeuwen T."/>
            <person name="Hall A.B."/>
            <person name="Jiang X."/>
            <person name="Thorpe C."/>
            <person name="Mueller R.L."/>
            <person name="Sun C."/>
            <person name="Waterhouse R.M."/>
            <person name="Yan G."/>
            <person name="Tu Z.J."/>
            <person name="Fang X."/>
            <person name="James A.A."/>
        </authorList>
    </citation>
    <scope>NUCLEOTIDE SEQUENCE [LARGE SCALE GENOMIC DNA]</scope>
    <source>
        <strain evidence="5">Foshan</strain>
    </source>
</reference>
<accession>A0ABM1ZML0</accession>
<dbReference type="SUPFAM" id="SSF48208">
    <property type="entry name" value="Six-hairpin glycosidases"/>
    <property type="match status" value="1"/>
</dbReference>
<name>A0ABM1ZML0_AEDAL</name>
<dbReference type="InterPro" id="IPR005195">
    <property type="entry name" value="Glyco_hydro_65_M"/>
</dbReference>
<dbReference type="GeneID" id="109622150"/>
<sequence>MEPIKMLSLLILVIFSSLGLAIDRNFLFNSDRFPDAADVPTLSNGNLGFTVFSDSVYLTGVYNGRGHLSHRARIPNYANIQLEACSNPESNPPYCSYQLDIRFGRFRTIYADPNGQFRLIHSVYPHRNLNHVIVNHVRVQRLNGQGTLSANIRRIPVPPSTDISFDSPQSVEIRNQMFMFQCGLTNEVEDAVFQITRTSVCIYYSEIPTTLVLTEDRTAVEFATYTVFSRNRPAAENELNWLTLSTPSNVERNQESSMNEMWNQYGITVDGSDELDRATKASAFQVFCNVPGLFTPNNVQSFGISPSGIGRNDFQGHIMWDFDMWMFPIVLLTDPLVARAMLTYRTRIVRRAVEGNAAAANNIGGWQYPWASAFTGREVTPTPGAAELQHHVTADIAFAIRQYIYATDHWSWMMTEGCEVAFNTARFWMRRAVYNAATDKYDIEAVTGPDTMNANVTNNVFTNVVAANNLFLGEYAACICEHFMSLHNEDLSEMIRIARGLRLLHEPLSDFTPQFEGYTVGQQINHADVVMLGYPLDLPLNESTKRNNLNIYGPVTAASSSAETWSMQTIGWLDLGEPNLAAENLRRSYQPYLRAPFHVWHQGPTGFPGAPNHVSGAASFLHTLINGYGGIRLRNGEMVLDRPRLPPGTTRMLIPQLNFQRFRFSLELRQDGTFTITQAAMPTMPQIRIIVDGVNYEPCRLNTACTFHGSNSAALKLIETDMWCELKPTELNTRLADQGSGVIVRMSPMLFAIVVIASVMNKFL</sequence>
<dbReference type="Gene3D" id="1.50.10.10">
    <property type="match status" value="1"/>
</dbReference>
<evidence type="ECO:0000256" key="2">
    <source>
        <dbReference type="SAM" id="SignalP"/>
    </source>
</evidence>